<evidence type="ECO:0000313" key="1">
    <source>
        <dbReference type="EMBL" id="KAK7067940.1"/>
    </source>
</evidence>
<evidence type="ECO:0000313" key="2">
    <source>
        <dbReference type="Proteomes" id="UP001381693"/>
    </source>
</evidence>
<dbReference type="Proteomes" id="UP001381693">
    <property type="component" value="Unassembled WGS sequence"/>
</dbReference>
<gene>
    <name evidence="1" type="ORF">SK128_006448</name>
</gene>
<protein>
    <submittedName>
        <fullName evidence="1">Uncharacterized protein</fullName>
    </submittedName>
</protein>
<feature type="non-terminal residue" evidence="1">
    <location>
        <position position="60"/>
    </location>
</feature>
<keyword evidence="2" id="KW-1185">Reference proteome</keyword>
<sequence>MSSARKSHWPTFPNIEIKQISISPSVSVRCQYDAKPQQVMLKCQSEGWAYDRFSKSISMK</sequence>
<proteinExistence type="predicted"/>
<dbReference type="EMBL" id="JAXCGZ010017569">
    <property type="protein sequence ID" value="KAK7067940.1"/>
    <property type="molecule type" value="Genomic_DNA"/>
</dbReference>
<organism evidence="1 2">
    <name type="scientific">Halocaridina rubra</name>
    <name type="common">Hawaiian red shrimp</name>
    <dbReference type="NCBI Taxonomy" id="373956"/>
    <lineage>
        <taxon>Eukaryota</taxon>
        <taxon>Metazoa</taxon>
        <taxon>Ecdysozoa</taxon>
        <taxon>Arthropoda</taxon>
        <taxon>Crustacea</taxon>
        <taxon>Multicrustacea</taxon>
        <taxon>Malacostraca</taxon>
        <taxon>Eumalacostraca</taxon>
        <taxon>Eucarida</taxon>
        <taxon>Decapoda</taxon>
        <taxon>Pleocyemata</taxon>
        <taxon>Caridea</taxon>
        <taxon>Atyoidea</taxon>
        <taxon>Atyidae</taxon>
        <taxon>Halocaridina</taxon>
    </lineage>
</organism>
<dbReference type="AlphaFoldDB" id="A0AAN8WX61"/>
<name>A0AAN8WX61_HALRR</name>
<reference evidence="1 2" key="1">
    <citation type="submission" date="2023-11" db="EMBL/GenBank/DDBJ databases">
        <title>Halocaridina rubra genome assembly.</title>
        <authorList>
            <person name="Smith C."/>
        </authorList>
    </citation>
    <scope>NUCLEOTIDE SEQUENCE [LARGE SCALE GENOMIC DNA]</scope>
    <source>
        <strain evidence="1">EP-1</strain>
        <tissue evidence="1">Whole</tissue>
    </source>
</reference>
<comment type="caution">
    <text evidence="1">The sequence shown here is derived from an EMBL/GenBank/DDBJ whole genome shotgun (WGS) entry which is preliminary data.</text>
</comment>
<accession>A0AAN8WX61</accession>